<sequence>MLETILIAVKAIETAVVFVARSERTASEIKIKCQNLSDRVKTLETILSHYRRANRDGPAMATALDSLGVALSDALRLVESHKSAAVGDLFPKFRKRDLDELVHADQKIESCIRDLELAREADGHLARAVAPAPQRITINNCINVMVLVQFSRLGGGAPSSSAPSSLPSLPPLRKAAVVPPAEARRTHREQKNHPVQPTTETTRETHREHKNHPVRPPTETTKETHREHRNHPVRPPTETRETYREHKNHPVRPPMETTRQTHREHRNHPVRASRDLPDSSPQRQHRPLREMVDGGTSHHNNPGSTQATVARISREKSKGTEEGARLLERVESEIYRGHGPDLDTLPKDTAPESKAFTAQEEKPTEFIKGCDPLDLQPHSDTPIPFDQYEVTRRYKKPLGVQKT</sequence>
<dbReference type="GO" id="GO:0007166">
    <property type="term" value="P:cell surface receptor signaling pathway"/>
    <property type="evidence" value="ECO:0007669"/>
    <property type="project" value="InterPro"/>
</dbReference>
<protein>
    <submittedName>
        <fullName evidence="2">Uncharacterized protein</fullName>
    </submittedName>
</protein>
<accession>N1R4R6</accession>
<dbReference type="EnsemblPlants" id="EMT33863">
    <property type="protein sequence ID" value="EMT33863"/>
    <property type="gene ID" value="F775_25115"/>
</dbReference>
<name>N1R4R6_AEGTA</name>
<dbReference type="InterPro" id="IPR036537">
    <property type="entry name" value="Adaptor_Cbl_N_dom_sf"/>
</dbReference>
<feature type="compositionally biased region" description="Basic residues" evidence="1">
    <location>
        <begin position="260"/>
        <end position="271"/>
    </location>
</feature>
<dbReference type="PANTHER" id="PTHR35832:SF16">
    <property type="entry name" value="NACHT-NTPASE AND P-LOOP NTPASES N-TERMINAL DOMAIN-CONTAINING PROTEIN"/>
    <property type="match status" value="1"/>
</dbReference>
<organism evidence="2">
    <name type="scientific">Aegilops tauschii</name>
    <name type="common">Tausch's goatgrass</name>
    <name type="synonym">Aegilops squarrosa</name>
    <dbReference type="NCBI Taxonomy" id="37682"/>
    <lineage>
        <taxon>Eukaryota</taxon>
        <taxon>Viridiplantae</taxon>
        <taxon>Streptophyta</taxon>
        <taxon>Embryophyta</taxon>
        <taxon>Tracheophyta</taxon>
        <taxon>Spermatophyta</taxon>
        <taxon>Magnoliopsida</taxon>
        <taxon>Liliopsida</taxon>
        <taxon>Poales</taxon>
        <taxon>Poaceae</taxon>
        <taxon>BOP clade</taxon>
        <taxon>Pooideae</taxon>
        <taxon>Triticodae</taxon>
        <taxon>Triticeae</taxon>
        <taxon>Triticinae</taxon>
        <taxon>Aegilops</taxon>
    </lineage>
</organism>
<evidence type="ECO:0000256" key="1">
    <source>
        <dbReference type="SAM" id="MobiDB-lite"/>
    </source>
</evidence>
<evidence type="ECO:0000313" key="2">
    <source>
        <dbReference type="EnsemblPlants" id="EMT33863"/>
    </source>
</evidence>
<dbReference type="PANTHER" id="PTHR35832">
    <property type="entry name" value="OS12G0248400 PROTEIN-RELATED"/>
    <property type="match status" value="1"/>
</dbReference>
<feature type="compositionally biased region" description="Low complexity" evidence="1">
    <location>
        <begin position="158"/>
        <end position="173"/>
    </location>
</feature>
<feature type="region of interest" description="Disordered" evidence="1">
    <location>
        <begin position="155"/>
        <end position="322"/>
    </location>
</feature>
<dbReference type="AlphaFoldDB" id="N1R4R6"/>
<dbReference type="Gene3D" id="1.20.930.20">
    <property type="entry name" value="Adaptor protein Cbl, N-terminal domain"/>
    <property type="match status" value="1"/>
</dbReference>
<feature type="region of interest" description="Disordered" evidence="1">
    <location>
        <begin position="354"/>
        <end position="386"/>
    </location>
</feature>
<feature type="compositionally biased region" description="Polar residues" evidence="1">
    <location>
        <begin position="297"/>
        <end position="308"/>
    </location>
</feature>
<reference evidence="2" key="1">
    <citation type="submission" date="2015-06" db="UniProtKB">
        <authorList>
            <consortium name="EnsemblPlants"/>
        </authorList>
    </citation>
    <scope>IDENTIFICATION</scope>
</reference>
<feature type="compositionally biased region" description="Basic and acidic residues" evidence="1">
    <location>
        <begin position="312"/>
        <end position="322"/>
    </location>
</feature>
<proteinExistence type="predicted"/>